<organism evidence="2 3">
    <name type="scientific">Meripilus lineatus</name>
    <dbReference type="NCBI Taxonomy" id="2056292"/>
    <lineage>
        <taxon>Eukaryota</taxon>
        <taxon>Fungi</taxon>
        <taxon>Dikarya</taxon>
        <taxon>Basidiomycota</taxon>
        <taxon>Agaricomycotina</taxon>
        <taxon>Agaricomycetes</taxon>
        <taxon>Polyporales</taxon>
        <taxon>Meripilaceae</taxon>
        <taxon>Meripilus</taxon>
    </lineage>
</organism>
<sequence>MEHIFSSSPVRPSLATGTTSESPLKWTPAEDRLDTLFNGDLFLPGSPKNTYEIPALGYDWEEEICGTSVPLQGWEQNQHTSVTSGGVGPIRSPRRSSRLAGKVSAPYEVPTPTKAPPPLVSRPKRRANHSKPDSPPSVGTSRGRPTVSLPQKGSATIAKKPNGKARASPSSAKTNTKPKRKSNLSWELTLDHIKLMGTEQEMQCPWPHCGASVPLNQGSLTKHIKATENKKTHVKNVERAECPLGCTGIYYNVSKHIIQQHAKVIVCNIDGCKSEISGGRNQMKRHLTQTAIHSDLKEPARGCHFEFKEGEDEDEEDEEEEEEED</sequence>
<gene>
    <name evidence="2" type="ORF">NLI96_g10834</name>
</gene>
<evidence type="ECO:0000313" key="2">
    <source>
        <dbReference type="EMBL" id="KAJ3476904.1"/>
    </source>
</evidence>
<dbReference type="EMBL" id="JANAWD010000655">
    <property type="protein sequence ID" value="KAJ3476904.1"/>
    <property type="molecule type" value="Genomic_DNA"/>
</dbReference>
<comment type="caution">
    <text evidence="2">The sequence shown here is derived from an EMBL/GenBank/DDBJ whole genome shotgun (WGS) entry which is preliminary data.</text>
</comment>
<feature type="region of interest" description="Disordered" evidence="1">
    <location>
        <begin position="79"/>
        <end position="184"/>
    </location>
</feature>
<proteinExistence type="predicted"/>
<dbReference type="Proteomes" id="UP001212997">
    <property type="component" value="Unassembled WGS sequence"/>
</dbReference>
<feature type="region of interest" description="Disordered" evidence="1">
    <location>
        <begin position="1"/>
        <end position="25"/>
    </location>
</feature>
<dbReference type="AlphaFoldDB" id="A0AAD5USV8"/>
<keyword evidence="3" id="KW-1185">Reference proteome</keyword>
<reference evidence="2" key="1">
    <citation type="submission" date="2022-07" db="EMBL/GenBank/DDBJ databases">
        <title>Genome Sequence of Physisporinus lineatus.</title>
        <authorList>
            <person name="Buettner E."/>
        </authorList>
    </citation>
    <scope>NUCLEOTIDE SEQUENCE</scope>
    <source>
        <strain evidence="2">VT162</strain>
    </source>
</reference>
<name>A0AAD5USV8_9APHY</name>
<accession>A0AAD5USV8</accession>
<evidence type="ECO:0000256" key="1">
    <source>
        <dbReference type="SAM" id="MobiDB-lite"/>
    </source>
</evidence>
<feature type="compositionally biased region" description="Acidic residues" evidence="1">
    <location>
        <begin position="309"/>
        <end position="325"/>
    </location>
</feature>
<evidence type="ECO:0000313" key="3">
    <source>
        <dbReference type="Proteomes" id="UP001212997"/>
    </source>
</evidence>
<protein>
    <submittedName>
        <fullName evidence="2">Uncharacterized protein</fullName>
    </submittedName>
</protein>
<feature type="region of interest" description="Disordered" evidence="1">
    <location>
        <begin position="301"/>
        <end position="325"/>
    </location>
</feature>
<feature type="compositionally biased region" description="Polar residues" evidence="1">
    <location>
        <begin position="1"/>
        <end position="22"/>
    </location>
</feature>